<evidence type="ECO:0000256" key="5">
    <source>
        <dbReference type="ARBA" id="ARBA00023242"/>
    </source>
</evidence>
<evidence type="ECO:0000313" key="11">
    <source>
        <dbReference type="Proteomes" id="UP001292094"/>
    </source>
</evidence>
<dbReference type="GO" id="GO:0005664">
    <property type="term" value="C:nuclear origin of replication recognition complex"/>
    <property type="evidence" value="ECO:0007669"/>
    <property type="project" value="UniProtKB-UniRule"/>
</dbReference>
<evidence type="ECO:0000256" key="7">
    <source>
        <dbReference type="SAM" id="MobiDB-lite"/>
    </source>
</evidence>
<name>A0AAE1PR37_9EUCA</name>
<keyword evidence="11" id="KW-1185">Reference proteome</keyword>
<feature type="domain" description="Origin recognition complex subunit 2 winged-helix" evidence="9">
    <location>
        <begin position="554"/>
        <end position="612"/>
    </location>
</feature>
<accession>A0AAE1PR37</accession>
<dbReference type="GO" id="GO:0006260">
    <property type="term" value="P:DNA replication"/>
    <property type="evidence" value="ECO:0007669"/>
    <property type="project" value="UniProtKB-UniRule"/>
</dbReference>
<dbReference type="InterPro" id="IPR056772">
    <property type="entry name" value="RecA-like_ORC2"/>
</dbReference>
<dbReference type="EMBL" id="JAWZYT010001332">
    <property type="protein sequence ID" value="KAK4313305.1"/>
    <property type="molecule type" value="Genomic_DNA"/>
</dbReference>
<dbReference type="PANTHER" id="PTHR14052">
    <property type="entry name" value="ORIGIN RECOGNITION COMPLEX SUBUNIT 2"/>
    <property type="match status" value="1"/>
</dbReference>
<reference evidence="10" key="1">
    <citation type="submission" date="2023-11" db="EMBL/GenBank/DDBJ databases">
        <title>Genome assemblies of two species of porcelain crab, Petrolisthes cinctipes and Petrolisthes manimaculis (Anomura: Porcellanidae).</title>
        <authorList>
            <person name="Angst P."/>
        </authorList>
    </citation>
    <scope>NUCLEOTIDE SEQUENCE</scope>
    <source>
        <strain evidence="10">PB745_02</strain>
        <tissue evidence="10">Gill</tissue>
    </source>
</reference>
<feature type="compositionally biased region" description="Low complexity" evidence="7">
    <location>
        <begin position="122"/>
        <end position="167"/>
    </location>
</feature>
<gene>
    <name evidence="10" type="ORF">Pmani_015356</name>
</gene>
<feature type="region of interest" description="Disordered" evidence="7">
    <location>
        <begin position="115"/>
        <end position="279"/>
    </location>
</feature>
<sequence>MKASVALGVVLALDTPKRKKRSKFIDNTEVELISHGTNGKKISIIPLSQRSRDKRKVSRQSCVGDALELSPVQEEAEEENKEVFFKPTELLEEREGMVKNPIAFGFNTPKKRWSMLEKAGSARKTPTASPSTPTTPRLPHLLPGTPRTPRTPASPSTPKTPRSSSRTPKSKRRLSEASEAPTPYSFRKRVQERITKIVLDEDSSSSSSEEDNDDDSSSYSNSDFEDDESKENLFNSRDVGVVTPSRTPRRTPSKVAKTVLGTPGRTPSRTPGKRGRPKKIKDVEMVAKGDDYFMANGNSSKAVTSDHTLNRLDTPRLSPEALQSILSSMANTHLKEREALIEENVLNFPRWMTYLCEGFSIFLYGLGSKKQLLSKFQQEYLSDYDHIVINGFFPSLTLKNILNNIIEDILEHTGSLPGGQDQLDLIEATYTRPDTAPLFIIIHNLDGAMLRGEKTQAAIARLASLPRVHVLASLDHINAPLILDSHKMSQYNIVWFDATTLERYQEETSYENSLLVQQSGSLALSSLIHVFKSLTPNAKGIFMLLAKHQLEQKDNSSYTGLSFSDMYQRCRESFLVNSDLTLRAQLTEFRDHKLLRSRKGHDGVENLIIPLPSVTLQDFVTQQELENE</sequence>
<evidence type="ECO:0000256" key="2">
    <source>
        <dbReference type="ARBA" id="ARBA00007421"/>
    </source>
</evidence>
<dbReference type="GO" id="GO:0003688">
    <property type="term" value="F:DNA replication origin binding"/>
    <property type="evidence" value="ECO:0007669"/>
    <property type="project" value="UniProtKB-UniRule"/>
</dbReference>
<keyword evidence="4 6" id="KW-0235">DNA replication</keyword>
<keyword evidence="5 6" id="KW-0539">Nucleus</keyword>
<dbReference type="PANTHER" id="PTHR14052:SF0">
    <property type="entry name" value="ORIGIN RECOGNITION COMPLEX SUBUNIT 2"/>
    <property type="match status" value="1"/>
</dbReference>
<feature type="domain" description="Origin recognition complex subunit 2 RecA-like" evidence="8">
    <location>
        <begin position="337"/>
        <end position="498"/>
    </location>
</feature>
<dbReference type="AlphaFoldDB" id="A0AAE1PR37"/>
<evidence type="ECO:0000259" key="9">
    <source>
        <dbReference type="Pfam" id="PF24882"/>
    </source>
</evidence>
<dbReference type="Pfam" id="PF24882">
    <property type="entry name" value="WHD_ORC2"/>
    <property type="match status" value="1"/>
</dbReference>
<dbReference type="InterPro" id="IPR007220">
    <property type="entry name" value="ORC2"/>
</dbReference>
<evidence type="ECO:0000313" key="10">
    <source>
        <dbReference type="EMBL" id="KAK4313305.1"/>
    </source>
</evidence>
<dbReference type="Pfam" id="PF04084">
    <property type="entry name" value="RecA-like_ORC2"/>
    <property type="match status" value="1"/>
</dbReference>
<evidence type="ECO:0000256" key="4">
    <source>
        <dbReference type="ARBA" id="ARBA00022705"/>
    </source>
</evidence>
<dbReference type="InterPro" id="IPR056773">
    <property type="entry name" value="WHD_ORC2"/>
</dbReference>
<feature type="compositionally biased region" description="Basic and acidic residues" evidence="7">
    <location>
        <begin position="189"/>
        <end position="199"/>
    </location>
</feature>
<evidence type="ECO:0000259" key="8">
    <source>
        <dbReference type="Pfam" id="PF04084"/>
    </source>
</evidence>
<organism evidence="10 11">
    <name type="scientific">Petrolisthes manimaculis</name>
    <dbReference type="NCBI Taxonomy" id="1843537"/>
    <lineage>
        <taxon>Eukaryota</taxon>
        <taxon>Metazoa</taxon>
        <taxon>Ecdysozoa</taxon>
        <taxon>Arthropoda</taxon>
        <taxon>Crustacea</taxon>
        <taxon>Multicrustacea</taxon>
        <taxon>Malacostraca</taxon>
        <taxon>Eumalacostraca</taxon>
        <taxon>Eucarida</taxon>
        <taxon>Decapoda</taxon>
        <taxon>Pleocyemata</taxon>
        <taxon>Anomura</taxon>
        <taxon>Galatheoidea</taxon>
        <taxon>Porcellanidae</taxon>
        <taxon>Petrolisthes</taxon>
    </lineage>
</organism>
<feature type="compositionally biased region" description="Acidic residues" evidence="7">
    <location>
        <begin position="200"/>
        <end position="216"/>
    </location>
</feature>
<evidence type="ECO:0000256" key="3">
    <source>
        <dbReference type="ARBA" id="ARBA00019080"/>
    </source>
</evidence>
<comment type="subcellular location">
    <subcellularLocation>
        <location evidence="1 6">Nucleus</location>
    </subcellularLocation>
</comment>
<comment type="subunit">
    <text evidence="6">Component of the origin recognition complex (ORC).</text>
</comment>
<comment type="similarity">
    <text evidence="2 6">Belongs to the ORC2 family.</text>
</comment>
<dbReference type="Proteomes" id="UP001292094">
    <property type="component" value="Unassembled WGS sequence"/>
</dbReference>
<protein>
    <recommendedName>
        <fullName evidence="3 6">Origin recognition complex subunit 2</fullName>
    </recommendedName>
</protein>
<proteinExistence type="inferred from homology"/>
<evidence type="ECO:0000256" key="1">
    <source>
        <dbReference type="ARBA" id="ARBA00004123"/>
    </source>
</evidence>
<comment type="function">
    <text evidence="6">Component of the origin recognition complex (ORC) that binds origins of replication. DNA-binding is ATP-dependent. ORC is required to assemble the pre-replication complex necessary to initiate DNA replication.</text>
</comment>
<comment type="caution">
    <text evidence="10">The sequence shown here is derived from an EMBL/GenBank/DDBJ whole genome shotgun (WGS) entry which is preliminary data.</text>
</comment>
<evidence type="ECO:0000256" key="6">
    <source>
        <dbReference type="RuleBase" id="RU368084"/>
    </source>
</evidence>